<sequence length="99" mass="11115">MPHQENKVRQFSSREWHKFYTGNFSDILDRTSDHGARAMLFFQPVSLTFRQAQAAAMSPASQTYIIHVRAWPGVGQCKGGDDRSVIIPSVGEQADSTFL</sequence>
<accession>A0AAV4FDZ6</accession>
<comment type="caution">
    <text evidence="1">The sequence shown here is derived from an EMBL/GenBank/DDBJ whole genome shotgun (WGS) entry which is preliminary data.</text>
</comment>
<dbReference type="Proteomes" id="UP000762676">
    <property type="component" value="Unassembled WGS sequence"/>
</dbReference>
<evidence type="ECO:0000313" key="2">
    <source>
        <dbReference type="Proteomes" id="UP000762676"/>
    </source>
</evidence>
<reference evidence="1 2" key="1">
    <citation type="journal article" date="2021" name="Elife">
        <title>Chloroplast acquisition without the gene transfer in kleptoplastic sea slugs, Plakobranchus ocellatus.</title>
        <authorList>
            <person name="Maeda T."/>
            <person name="Takahashi S."/>
            <person name="Yoshida T."/>
            <person name="Shimamura S."/>
            <person name="Takaki Y."/>
            <person name="Nagai Y."/>
            <person name="Toyoda A."/>
            <person name="Suzuki Y."/>
            <person name="Arimoto A."/>
            <person name="Ishii H."/>
            <person name="Satoh N."/>
            <person name="Nishiyama T."/>
            <person name="Hasebe M."/>
            <person name="Maruyama T."/>
            <person name="Minagawa J."/>
            <person name="Obokata J."/>
            <person name="Shigenobu S."/>
        </authorList>
    </citation>
    <scope>NUCLEOTIDE SEQUENCE [LARGE SCALE GENOMIC DNA]</scope>
</reference>
<dbReference type="AlphaFoldDB" id="A0AAV4FDZ6"/>
<organism evidence="1 2">
    <name type="scientific">Elysia marginata</name>
    <dbReference type="NCBI Taxonomy" id="1093978"/>
    <lineage>
        <taxon>Eukaryota</taxon>
        <taxon>Metazoa</taxon>
        <taxon>Spiralia</taxon>
        <taxon>Lophotrochozoa</taxon>
        <taxon>Mollusca</taxon>
        <taxon>Gastropoda</taxon>
        <taxon>Heterobranchia</taxon>
        <taxon>Euthyneura</taxon>
        <taxon>Panpulmonata</taxon>
        <taxon>Sacoglossa</taxon>
        <taxon>Placobranchoidea</taxon>
        <taxon>Plakobranchidae</taxon>
        <taxon>Elysia</taxon>
    </lineage>
</organism>
<protein>
    <submittedName>
        <fullName evidence="1">Uncharacterized protein</fullName>
    </submittedName>
</protein>
<gene>
    <name evidence="1" type="ORF">ElyMa_003815400</name>
</gene>
<keyword evidence="2" id="KW-1185">Reference proteome</keyword>
<evidence type="ECO:0000313" key="1">
    <source>
        <dbReference type="EMBL" id="GFR71492.1"/>
    </source>
</evidence>
<proteinExistence type="predicted"/>
<name>A0AAV4FDZ6_9GAST</name>
<dbReference type="EMBL" id="BMAT01007789">
    <property type="protein sequence ID" value="GFR71492.1"/>
    <property type="molecule type" value="Genomic_DNA"/>
</dbReference>